<evidence type="ECO:0000313" key="2">
    <source>
        <dbReference type="EMBL" id="TKB97706.1"/>
    </source>
</evidence>
<dbReference type="OrthoDB" id="1436925at2"/>
<evidence type="ECO:0000313" key="3">
    <source>
        <dbReference type="Proteomes" id="UP000308181"/>
    </source>
</evidence>
<comment type="caution">
    <text evidence="2">The sequence shown here is derived from an EMBL/GenBank/DDBJ whole genome shotgun (WGS) entry which is preliminary data.</text>
</comment>
<feature type="signal peptide" evidence="1">
    <location>
        <begin position="1"/>
        <end position="27"/>
    </location>
</feature>
<keyword evidence="3" id="KW-1185">Reference proteome</keyword>
<dbReference type="RefSeq" id="WP_136826281.1">
    <property type="nucleotide sequence ID" value="NZ_SWBP01000003.1"/>
</dbReference>
<protein>
    <recommendedName>
        <fullName evidence="4">Viral A-type inclusion protein</fullName>
    </recommendedName>
</protein>
<reference evidence="2 3" key="1">
    <citation type="submission" date="2019-04" db="EMBL/GenBank/DDBJ databases">
        <title>Pedobacter sp. AR-3-17 sp. nov., isolated from Arctic soil.</title>
        <authorList>
            <person name="Dahal R.H."/>
            <person name="Kim D.-U."/>
        </authorList>
    </citation>
    <scope>NUCLEOTIDE SEQUENCE [LARGE SCALE GENOMIC DNA]</scope>
    <source>
        <strain evidence="2 3">AR-3-17</strain>
    </source>
</reference>
<evidence type="ECO:0008006" key="4">
    <source>
        <dbReference type="Google" id="ProtNLM"/>
    </source>
</evidence>
<accession>A0A4U1BXG2</accession>
<proteinExistence type="predicted"/>
<dbReference type="AlphaFoldDB" id="A0A4U1BXG2"/>
<evidence type="ECO:0000256" key="1">
    <source>
        <dbReference type="SAM" id="SignalP"/>
    </source>
</evidence>
<dbReference type="PROSITE" id="PS51257">
    <property type="entry name" value="PROKAR_LIPOPROTEIN"/>
    <property type="match status" value="1"/>
</dbReference>
<organism evidence="2 3">
    <name type="scientific">Pedobacter cryophilus</name>
    <dbReference type="NCBI Taxonomy" id="2571271"/>
    <lineage>
        <taxon>Bacteria</taxon>
        <taxon>Pseudomonadati</taxon>
        <taxon>Bacteroidota</taxon>
        <taxon>Sphingobacteriia</taxon>
        <taxon>Sphingobacteriales</taxon>
        <taxon>Sphingobacteriaceae</taxon>
        <taxon>Pedobacter</taxon>
    </lineage>
</organism>
<keyword evidence="1" id="KW-0732">Signal</keyword>
<name>A0A4U1BXG2_9SPHI</name>
<feature type="chain" id="PRO_5020533380" description="Viral A-type inclusion protein" evidence="1">
    <location>
        <begin position="28"/>
        <end position="149"/>
    </location>
</feature>
<dbReference type="Proteomes" id="UP000308181">
    <property type="component" value="Unassembled WGS sequence"/>
</dbReference>
<gene>
    <name evidence="2" type="ORF">FA046_10095</name>
</gene>
<dbReference type="EMBL" id="SWBP01000003">
    <property type="protein sequence ID" value="TKB97706.1"/>
    <property type="molecule type" value="Genomic_DNA"/>
</dbReference>
<sequence length="149" mass="17196">MILKISNCFYALVFLLFALSGCQNQKAEQQKLQKEVIDQHDVLMGRMDLLQENKSALSLIENKLDSLKKVKPDLDTVQLKTEMIDLKIKLTNADEAMMKWMNNFNTDYTGKNHDEVMSYLKDQKIKIDSVKTLFDQSLSKSGAIIQKYK</sequence>